<protein>
    <recommendedName>
        <fullName evidence="4">BTB domain-containing protein</fullName>
    </recommendedName>
</protein>
<sequence>MLRRFAGNTAPPPVAQEDEVYEQHDELDFSESTHEVLDLACPVSIVWEKAFNGPFTEGRTLTYDMSDIEPKVFVLLEKWIYGRDLDLGVAKAMKTLSGEQGSIKEDERTSLQKWTI</sequence>
<proteinExistence type="predicted"/>
<gene>
    <name evidence="2" type="ORF">PAC_09185</name>
</gene>
<dbReference type="EMBL" id="FJOG01000013">
    <property type="protein sequence ID" value="CZR59293.1"/>
    <property type="molecule type" value="Genomic_DNA"/>
</dbReference>
<dbReference type="OrthoDB" id="194443at2759"/>
<dbReference type="InterPro" id="IPR011333">
    <property type="entry name" value="SKP1/BTB/POZ_sf"/>
</dbReference>
<feature type="region of interest" description="Disordered" evidence="1">
    <location>
        <begin position="1"/>
        <end position="25"/>
    </location>
</feature>
<evidence type="ECO:0008006" key="4">
    <source>
        <dbReference type="Google" id="ProtNLM"/>
    </source>
</evidence>
<organism evidence="2 3">
    <name type="scientific">Phialocephala subalpina</name>
    <dbReference type="NCBI Taxonomy" id="576137"/>
    <lineage>
        <taxon>Eukaryota</taxon>
        <taxon>Fungi</taxon>
        <taxon>Dikarya</taxon>
        <taxon>Ascomycota</taxon>
        <taxon>Pezizomycotina</taxon>
        <taxon>Leotiomycetes</taxon>
        <taxon>Helotiales</taxon>
        <taxon>Mollisiaceae</taxon>
        <taxon>Phialocephala</taxon>
        <taxon>Phialocephala fortinii species complex</taxon>
    </lineage>
</organism>
<evidence type="ECO:0000256" key="1">
    <source>
        <dbReference type="SAM" id="MobiDB-lite"/>
    </source>
</evidence>
<dbReference type="Gene3D" id="3.30.710.10">
    <property type="entry name" value="Potassium Channel Kv1.1, Chain A"/>
    <property type="match status" value="1"/>
</dbReference>
<dbReference type="Proteomes" id="UP000184330">
    <property type="component" value="Unassembled WGS sequence"/>
</dbReference>
<name>A0A1L7X2P6_9HELO</name>
<accession>A0A1L7X2P6</accession>
<evidence type="ECO:0000313" key="3">
    <source>
        <dbReference type="Proteomes" id="UP000184330"/>
    </source>
</evidence>
<evidence type="ECO:0000313" key="2">
    <source>
        <dbReference type="EMBL" id="CZR59293.1"/>
    </source>
</evidence>
<keyword evidence="3" id="KW-1185">Reference proteome</keyword>
<reference evidence="2 3" key="1">
    <citation type="submission" date="2016-03" db="EMBL/GenBank/DDBJ databases">
        <authorList>
            <person name="Ploux O."/>
        </authorList>
    </citation>
    <scope>NUCLEOTIDE SEQUENCE [LARGE SCALE GENOMIC DNA]</scope>
    <source>
        <strain evidence="2 3">UAMH 11012</strain>
    </source>
</reference>
<dbReference type="AlphaFoldDB" id="A0A1L7X2P6"/>